<keyword evidence="3" id="KW-1185">Reference proteome</keyword>
<organism evidence="2 3">
    <name type="scientific">Pontiella sulfatireligans</name>
    <dbReference type="NCBI Taxonomy" id="2750658"/>
    <lineage>
        <taxon>Bacteria</taxon>
        <taxon>Pseudomonadati</taxon>
        <taxon>Kiritimatiellota</taxon>
        <taxon>Kiritimatiellia</taxon>
        <taxon>Kiritimatiellales</taxon>
        <taxon>Pontiellaceae</taxon>
        <taxon>Pontiella</taxon>
    </lineage>
</organism>
<evidence type="ECO:0000256" key="1">
    <source>
        <dbReference type="SAM" id="SignalP"/>
    </source>
</evidence>
<dbReference type="AlphaFoldDB" id="A0A6C2USL3"/>
<sequence>MSRLISILCFTYIVASTFAAEVGVVETWPDTSLRGWMRIDQSTGVLSDQNLDVSEGALRLSPTVDAGSPLNPRWSFVADISASEGWFTGSLYGVGAETLDLDFQSSVSVTLKIQLVHNAIFGAVYNATMAVDPGTHPSRISMPLDLNHFSPDFFGNDALFETIIRATDQVWITMEWDKNAPSPIFMVDNVELKGAGAGYGAWIDGFGLVIRQRLPGTDADEDGDSNAAEFIVDSLPDDPASRFSFGMNGSGLEWASSSNCNYTVMRSTNLTNQAFIPSDALSGSGAGMSYQDSESLPCAFYKISVERK</sequence>
<dbReference type="EMBL" id="CAAHFH010000002">
    <property type="protein sequence ID" value="VGO22244.1"/>
    <property type="molecule type" value="Genomic_DNA"/>
</dbReference>
<keyword evidence="1" id="KW-0732">Signal</keyword>
<dbReference type="RefSeq" id="WP_136063640.1">
    <property type="nucleotide sequence ID" value="NZ_CAAHFH010000002.1"/>
</dbReference>
<gene>
    <name evidence="2" type="ORF">SCARR_04326</name>
</gene>
<proteinExistence type="predicted"/>
<evidence type="ECO:0000313" key="2">
    <source>
        <dbReference type="EMBL" id="VGO22244.1"/>
    </source>
</evidence>
<evidence type="ECO:0000313" key="3">
    <source>
        <dbReference type="Proteomes" id="UP000346198"/>
    </source>
</evidence>
<accession>A0A6C2USL3</accession>
<protein>
    <submittedName>
        <fullName evidence="2">Uncharacterized protein</fullName>
    </submittedName>
</protein>
<reference evidence="2 3" key="1">
    <citation type="submission" date="2019-04" db="EMBL/GenBank/DDBJ databases">
        <authorList>
            <person name="Van Vliet M D."/>
        </authorList>
    </citation>
    <scope>NUCLEOTIDE SEQUENCE [LARGE SCALE GENOMIC DNA]</scope>
    <source>
        <strain evidence="2 3">F21</strain>
    </source>
</reference>
<feature type="chain" id="PRO_5025479065" evidence="1">
    <location>
        <begin position="20"/>
        <end position="308"/>
    </location>
</feature>
<dbReference type="Proteomes" id="UP000346198">
    <property type="component" value="Unassembled WGS sequence"/>
</dbReference>
<name>A0A6C2USL3_9BACT</name>
<feature type="signal peptide" evidence="1">
    <location>
        <begin position="1"/>
        <end position="19"/>
    </location>
</feature>